<comment type="cofactor">
    <cofactor evidence="1">
        <name>Mg(2+)</name>
        <dbReference type="ChEBI" id="CHEBI:18420"/>
    </cofactor>
</comment>
<dbReference type="HAMAP" id="MF_00283">
    <property type="entry name" value="Phe_tRNA_synth_beta1"/>
    <property type="match status" value="1"/>
</dbReference>
<dbReference type="Pfam" id="PF03484">
    <property type="entry name" value="B5"/>
    <property type="match status" value="1"/>
</dbReference>
<evidence type="ECO:0000256" key="10">
    <source>
        <dbReference type="ARBA" id="ARBA00022842"/>
    </source>
</evidence>
<dbReference type="Pfam" id="PF03147">
    <property type="entry name" value="FDX-ACB"/>
    <property type="match status" value="1"/>
</dbReference>
<dbReference type="PANTHER" id="PTHR10947:SF0">
    <property type="entry name" value="PHENYLALANINE--TRNA LIGASE BETA SUBUNIT"/>
    <property type="match status" value="1"/>
</dbReference>
<dbReference type="SUPFAM" id="SSF46955">
    <property type="entry name" value="Putative DNA-binding domain"/>
    <property type="match status" value="2"/>
</dbReference>
<dbReference type="SMART" id="SM00896">
    <property type="entry name" value="FDX-ACB"/>
    <property type="match status" value="1"/>
</dbReference>
<dbReference type="EMBL" id="UINC01004930">
    <property type="protein sequence ID" value="SVA17884.1"/>
    <property type="molecule type" value="Genomic_DNA"/>
</dbReference>
<name>A0A381TQ17_9ZZZZ</name>
<dbReference type="Pfam" id="PF03483">
    <property type="entry name" value="B3_4"/>
    <property type="match status" value="1"/>
</dbReference>
<dbReference type="SUPFAM" id="SSF54991">
    <property type="entry name" value="Anticodon-binding domain of PheRS"/>
    <property type="match status" value="1"/>
</dbReference>
<keyword evidence="9" id="KW-0067">ATP-binding</keyword>
<dbReference type="PROSITE" id="PS51447">
    <property type="entry name" value="FDX_ACB"/>
    <property type="match status" value="1"/>
</dbReference>
<dbReference type="GO" id="GO:0004826">
    <property type="term" value="F:phenylalanine-tRNA ligase activity"/>
    <property type="evidence" value="ECO:0007669"/>
    <property type="project" value="UniProtKB-EC"/>
</dbReference>
<comment type="similarity">
    <text evidence="2">Belongs to the phenylalanyl-tRNA synthetase beta subunit family. Type 1 subfamily.</text>
</comment>
<dbReference type="InterPro" id="IPR009061">
    <property type="entry name" value="DNA-bd_dom_put_sf"/>
</dbReference>
<evidence type="ECO:0000256" key="8">
    <source>
        <dbReference type="ARBA" id="ARBA00022741"/>
    </source>
</evidence>
<dbReference type="GO" id="GO:0005524">
    <property type="term" value="F:ATP binding"/>
    <property type="evidence" value="ECO:0007669"/>
    <property type="project" value="UniProtKB-KW"/>
</dbReference>
<evidence type="ECO:0000259" key="15">
    <source>
        <dbReference type="PROSITE" id="PS51447"/>
    </source>
</evidence>
<reference evidence="17" key="1">
    <citation type="submission" date="2018-05" db="EMBL/GenBank/DDBJ databases">
        <authorList>
            <person name="Lanie J.A."/>
            <person name="Ng W.-L."/>
            <person name="Kazmierczak K.M."/>
            <person name="Andrzejewski T.M."/>
            <person name="Davidsen T.M."/>
            <person name="Wayne K.J."/>
            <person name="Tettelin H."/>
            <person name="Glass J.I."/>
            <person name="Rusch D."/>
            <person name="Podicherti R."/>
            <person name="Tsui H.-C.T."/>
            <person name="Winkler M.E."/>
        </authorList>
    </citation>
    <scope>NUCLEOTIDE SEQUENCE</scope>
</reference>
<dbReference type="GO" id="GO:0000287">
    <property type="term" value="F:magnesium ion binding"/>
    <property type="evidence" value="ECO:0007669"/>
    <property type="project" value="InterPro"/>
</dbReference>
<evidence type="ECO:0000256" key="14">
    <source>
        <dbReference type="ARBA" id="ARBA00049255"/>
    </source>
</evidence>
<dbReference type="AlphaFoldDB" id="A0A381TQ17"/>
<accession>A0A381TQ17</accession>
<dbReference type="InterPro" id="IPR005147">
    <property type="entry name" value="tRNA_synthase_B5-dom"/>
</dbReference>
<dbReference type="InterPro" id="IPR036690">
    <property type="entry name" value="Fdx_antiC-bd_sf"/>
</dbReference>
<dbReference type="InterPro" id="IPR005146">
    <property type="entry name" value="B3/B4_tRNA-bd"/>
</dbReference>
<dbReference type="SUPFAM" id="SSF56037">
    <property type="entry name" value="PheT/TilS domain"/>
    <property type="match status" value="1"/>
</dbReference>
<keyword evidence="8" id="KW-0547">Nucleotide-binding</keyword>
<dbReference type="CDD" id="cd00769">
    <property type="entry name" value="PheRS_beta_core"/>
    <property type="match status" value="1"/>
</dbReference>
<evidence type="ECO:0000313" key="17">
    <source>
        <dbReference type="EMBL" id="SVA17884.1"/>
    </source>
</evidence>
<comment type="catalytic activity">
    <reaction evidence="14">
        <text>tRNA(Phe) + L-phenylalanine + ATP = L-phenylalanyl-tRNA(Phe) + AMP + diphosphate + H(+)</text>
        <dbReference type="Rhea" id="RHEA:19413"/>
        <dbReference type="Rhea" id="RHEA-COMP:9668"/>
        <dbReference type="Rhea" id="RHEA-COMP:9699"/>
        <dbReference type="ChEBI" id="CHEBI:15378"/>
        <dbReference type="ChEBI" id="CHEBI:30616"/>
        <dbReference type="ChEBI" id="CHEBI:33019"/>
        <dbReference type="ChEBI" id="CHEBI:58095"/>
        <dbReference type="ChEBI" id="CHEBI:78442"/>
        <dbReference type="ChEBI" id="CHEBI:78531"/>
        <dbReference type="ChEBI" id="CHEBI:456215"/>
        <dbReference type="EC" id="6.1.1.20"/>
    </reaction>
</comment>
<dbReference type="PROSITE" id="PS51483">
    <property type="entry name" value="B5"/>
    <property type="match status" value="1"/>
</dbReference>
<evidence type="ECO:0000256" key="2">
    <source>
        <dbReference type="ARBA" id="ARBA00008653"/>
    </source>
</evidence>
<evidence type="ECO:0000259" key="16">
    <source>
        <dbReference type="PROSITE" id="PS51483"/>
    </source>
</evidence>
<organism evidence="17">
    <name type="scientific">marine metagenome</name>
    <dbReference type="NCBI Taxonomy" id="408172"/>
    <lineage>
        <taxon>unclassified sequences</taxon>
        <taxon>metagenomes</taxon>
        <taxon>ecological metagenomes</taxon>
    </lineage>
</organism>
<dbReference type="InterPro" id="IPR045864">
    <property type="entry name" value="aa-tRNA-synth_II/BPL/LPL"/>
</dbReference>
<dbReference type="Gene3D" id="3.30.70.380">
    <property type="entry name" value="Ferrodoxin-fold anticodon-binding domain"/>
    <property type="match status" value="1"/>
</dbReference>
<feature type="domain" description="FDX-ACB" evidence="15">
    <location>
        <begin position="575"/>
        <end position="668"/>
    </location>
</feature>
<dbReference type="Gene3D" id="3.30.930.10">
    <property type="entry name" value="Bira Bifunctional Protein, Domain 2"/>
    <property type="match status" value="1"/>
</dbReference>
<keyword evidence="6" id="KW-0436">Ligase</keyword>
<dbReference type="GO" id="GO:0003723">
    <property type="term" value="F:RNA binding"/>
    <property type="evidence" value="ECO:0007669"/>
    <property type="project" value="InterPro"/>
</dbReference>
<keyword evidence="11" id="KW-0648">Protein biosynthesis</keyword>
<dbReference type="InterPro" id="IPR020825">
    <property type="entry name" value="Phe-tRNA_synthase-like_B3/B4"/>
</dbReference>
<dbReference type="EC" id="6.1.1.20" evidence="4"/>
<evidence type="ECO:0000256" key="6">
    <source>
        <dbReference type="ARBA" id="ARBA00022598"/>
    </source>
</evidence>
<dbReference type="InterPro" id="IPR004532">
    <property type="entry name" value="Phe-tRNA-ligase_IIc_bsu_bact"/>
</dbReference>
<dbReference type="SUPFAM" id="SSF55681">
    <property type="entry name" value="Class II aaRS and biotin synthetases"/>
    <property type="match status" value="1"/>
</dbReference>
<evidence type="ECO:0000256" key="13">
    <source>
        <dbReference type="ARBA" id="ARBA00033189"/>
    </source>
</evidence>
<dbReference type="FunFam" id="3.50.40.10:FF:000001">
    <property type="entry name" value="Phenylalanine--tRNA ligase beta subunit"/>
    <property type="match status" value="1"/>
</dbReference>
<keyword evidence="7" id="KW-0479">Metal-binding</keyword>
<dbReference type="GO" id="GO:0009328">
    <property type="term" value="C:phenylalanine-tRNA ligase complex"/>
    <property type="evidence" value="ECO:0007669"/>
    <property type="project" value="TreeGrafter"/>
</dbReference>
<dbReference type="NCBIfam" id="TIGR00472">
    <property type="entry name" value="pheT_bact"/>
    <property type="match status" value="1"/>
</dbReference>
<keyword evidence="12" id="KW-0030">Aminoacyl-tRNA synthetase</keyword>
<evidence type="ECO:0000256" key="12">
    <source>
        <dbReference type="ARBA" id="ARBA00023146"/>
    </source>
</evidence>
<dbReference type="Gene3D" id="3.30.56.10">
    <property type="match status" value="2"/>
</dbReference>
<dbReference type="SMART" id="SM00874">
    <property type="entry name" value="B5"/>
    <property type="match status" value="1"/>
</dbReference>
<evidence type="ECO:0000256" key="11">
    <source>
        <dbReference type="ARBA" id="ARBA00022917"/>
    </source>
</evidence>
<evidence type="ECO:0000256" key="4">
    <source>
        <dbReference type="ARBA" id="ARBA00012814"/>
    </source>
</evidence>
<evidence type="ECO:0000256" key="7">
    <source>
        <dbReference type="ARBA" id="ARBA00022723"/>
    </source>
</evidence>
<dbReference type="Pfam" id="PF17759">
    <property type="entry name" value="tRNA_synthFbeta"/>
    <property type="match status" value="1"/>
</dbReference>
<dbReference type="PANTHER" id="PTHR10947">
    <property type="entry name" value="PHENYLALANYL-TRNA SYNTHETASE BETA CHAIN AND LEUCINE-RICH REPEAT-CONTAINING PROTEIN 47"/>
    <property type="match status" value="1"/>
</dbReference>
<gene>
    <name evidence="17" type="ORF">METZ01_LOCUS70738</name>
</gene>
<dbReference type="InterPro" id="IPR005121">
    <property type="entry name" value="Fdx_antiC-bd"/>
</dbReference>
<keyword evidence="5" id="KW-0963">Cytoplasm</keyword>
<evidence type="ECO:0000256" key="3">
    <source>
        <dbReference type="ARBA" id="ARBA00011209"/>
    </source>
</evidence>
<dbReference type="Gene3D" id="3.50.40.10">
    <property type="entry name" value="Phenylalanyl-trna Synthetase, Chain B, domain 3"/>
    <property type="match status" value="1"/>
</dbReference>
<dbReference type="GO" id="GO:0006432">
    <property type="term" value="P:phenylalanyl-tRNA aminoacylation"/>
    <property type="evidence" value="ECO:0007669"/>
    <property type="project" value="InterPro"/>
</dbReference>
<dbReference type="InterPro" id="IPR041616">
    <property type="entry name" value="PheRS_beta_core"/>
</dbReference>
<dbReference type="SMART" id="SM00873">
    <property type="entry name" value="B3_4"/>
    <property type="match status" value="1"/>
</dbReference>
<evidence type="ECO:0000256" key="1">
    <source>
        <dbReference type="ARBA" id="ARBA00001946"/>
    </source>
</evidence>
<evidence type="ECO:0000256" key="9">
    <source>
        <dbReference type="ARBA" id="ARBA00022840"/>
    </source>
</evidence>
<proteinExistence type="inferred from homology"/>
<sequence>MDWLKDFVSFKLAPQELADLLTGAGLESTVGENGDTLDIELTPNRPDCMSHFGVAREIALLTDAKLKQTDISLSESDQPVEDAVTITIEDEKGSPRYSARVVKGVKVGASPDWMVQRLEQCGIRSINSVVDISNYVLLELGHPLHTFDLGLVEGETIIVRSAKKNEKMVTLDGENRKLSSDHLLICDSKKPVGLAGIMGGENTEVTEKTTDVLIECAYFDPVTIRKGAKKLDLSSEASRRFERGADYDDVTAVLDRTAQLITQIAGGEICAGVVDCYPKVIKPKKVLLNRKRAESSIGVAFDDKFIRSTLDGLGIGHKKKNDQYECVIPSFRPDLEREIDLCEELARVYGFDKIESKTTYVGDVTTILPDEERTVDELRDYFSGMGFNEVMTNSLLSEQDAQTLSELKPLPVANPLSREMSVMRPSLLPGLLGAVNYNLRRGENDLSLFEYGNVFQAEEKKWAESPQFSGVACGDRVSKGWRQDQHKNDFYFLKGVVCDLVQRFGFDGSFTELENSSVFSYGMRWETSSGWLADIGSVNNEILGYYDIGLPVVSVNLNLELFNSTIEAVQFSKLPQFPSIDRDLSLSVPSSVTIGELESIIQENGTDLLRAKKLYDLYGGDQIESGMQGVTFSLSFRSDDRTLQDDEVDTIMEKIISETSSQVNAKLR</sequence>
<dbReference type="InterPro" id="IPR045060">
    <property type="entry name" value="Phe-tRNA-ligase_IIc_bsu"/>
</dbReference>
<protein>
    <recommendedName>
        <fullName evidence="4">phenylalanine--tRNA ligase</fullName>
        <ecNumber evidence="4">6.1.1.20</ecNumber>
    </recommendedName>
    <alternativeName>
        <fullName evidence="13">Phenylalanyl-tRNA synthetase beta subunit</fullName>
    </alternativeName>
</protein>
<feature type="domain" description="B5" evidence="16">
    <location>
        <begin position="281"/>
        <end position="356"/>
    </location>
</feature>
<keyword evidence="10" id="KW-0460">Magnesium</keyword>
<comment type="subunit">
    <text evidence="3">Tetramer of two alpha and two beta subunits.</text>
</comment>
<evidence type="ECO:0000256" key="5">
    <source>
        <dbReference type="ARBA" id="ARBA00022490"/>
    </source>
</evidence>